<dbReference type="HOGENOM" id="CLU_099792_0_0_6"/>
<protein>
    <submittedName>
        <fullName evidence="1">Phage-related protein</fullName>
    </submittedName>
</protein>
<name>R4YKQ0_OLEAN</name>
<dbReference type="AlphaFoldDB" id="R4YKQ0"/>
<dbReference type="STRING" id="698738.OLEAN_C08610"/>
<organism evidence="1 2">
    <name type="scientific">Oleispira antarctica RB-8</name>
    <dbReference type="NCBI Taxonomy" id="698738"/>
    <lineage>
        <taxon>Bacteria</taxon>
        <taxon>Pseudomonadati</taxon>
        <taxon>Pseudomonadota</taxon>
        <taxon>Gammaproteobacteria</taxon>
        <taxon>Oceanospirillales</taxon>
        <taxon>Oceanospirillaceae</taxon>
        <taxon>Oleispira</taxon>
    </lineage>
</organism>
<evidence type="ECO:0000313" key="2">
    <source>
        <dbReference type="Proteomes" id="UP000032749"/>
    </source>
</evidence>
<sequence length="174" mass="18816">MNAAQNVVPIFQMNENLAAEAGISEFVVNGGAYNCTILKAKFIKAKSTGSDGLEISVITDSELKANYLNIYFRKNNGESIKSGEAMLSGIMYLTGIPALTSTQQNGEFFALELEGQNLGLFLQKSFYKKTGGGEGANFDIAMPFQTGSLLTPEEAMQGKAAETIKKMIADYRDK</sequence>
<dbReference type="KEGG" id="oai:OLEAN_C08610"/>
<keyword evidence="2" id="KW-1185">Reference proteome</keyword>
<dbReference type="EMBL" id="FO203512">
    <property type="protein sequence ID" value="CCK75037.1"/>
    <property type="molecule type" value="Genomic_DNA"/>
</dbReference>
<proteinExistence type="predicted"/>
<evidence type="ECO:0000313" key="1">
    <source>
        <dbReference type="EMBL" id="CCK75037.1"/>
    </source>
</evidence>
<reference evidence="1 2" key="1">
    <citation type="journal article" date="2013" name="Nat. Commun.">
        <title>Genome sequence and functional genomic analysis of the oil-degrading bacterium Oleispira antarctica.</title>
        <authorList>
            <person name="Kube M."/>
            <person name="Chernikova T.N."/>
            <person name="Al-Ramahi Y."/>
            <person name="Beloqui A."/>
            <person name="Lopez-Cortez N."/>
            <person name="Guazzaroni M.E."/>
            <person name="Heipieper H.J."/>
            <person name="Klages S."/>
            <person name="Kotsyurbenko O.R."/>
            <person name="Langer I."/>
            <person name="Nechitaylo T.Y."/>
            <person name="Lunsdorf H."/>
            <person name="Fernandez M."/>
            <person name="Juarez S."/>
            <person name="Ciordia S."/>
            <person name="Singer A."/>
            <person name="Kagan O."/>
            <person name="Egorova O."/>
            <person name="Petit P.A."/>
            <person name="Stogios P."/>
            <person name="Kim Y."/>
            <person name="Tchigvintsev A."/>
            <person name="Flick R."/>
            <person name="Denaro R."/>
            <person name="Genovese M."/>
            <person name="Albar J.P."/>
            <person name="Reva O.N."/>
            <person name="Martinez-Gomariz M."/>
            <person name="Tran H."/>
            <person name="Ferrer M."/>
            <person name="Savchenko A."/>
            <person name="Yakunin A.F."/>
            <person name="Yakimov M.M."/>
            <person name="Golyshina O.V."/>
            <person name="Reinhardt R."/>
            <person name="Golyshin P.N."/>
        </authorList>
    </citation>
    <scope>NUCLEOTIDE SEQUENCE [LARGE SCALE GENOMIC DNA]</scope>
</reference>
<dbReference type="Proteomes" id="UP000032749">
    <property type="component" value="Chromosome"/>
</dbReference>
<accession>R4YKQ0</accession>
<gene>
    <name evidence="1" type="ORF">OLEAN_C08610</name>
</gene>